<gene>
    <name evidence="1" type="ORF">RSOLAG1IB_11544</name>
</gene>
<dbReference type="Proteomes" id="UP000059188">
    <property type="component" value="Unassembled WGS sequence"/>
</dbReference>
<evidence type="ECO:0000313" key="1">
    <source>
        <dbReference type="EMBL" id="CEL54012.1"/>
    </source>
</evidence>
<name>A0A0B7FCS5_THACB</name>
<evidence type="ECO:0000313" key="2">
    <source>
        <dbReference type="Proteomes" id="UP000059188"/>
    </source>
</evidence>
<reference evidence="1 2" key="1">
    <citation type="submission" date="2014-11" db="EMBL/GenBank/DDBJ databases">
        <authorList>
            <person name="Wibberg Daniel"/>
        </authorList>
    </citation>
    <scope>NUCLEOTIDE SEQUENCE [LARGE SCALE GENOMIC DNA]</scope>
    <source>
        <strain evidence="1">Rhizoctonia solani AG1-IB 7/3/14</strain>
    </source>
</reference>
<dbReference type="EMBL" id="LN679243">
    <property type="protein sequence ID" value="CEL54012.1"/>
    <property type="molecule type" value="Genomic_DNA"/>
</dbReference>
<protein>
    <submittedName>
        <fullName evidence="1">Uncharacterized protein</fullName>
    </submittedName>
</protein>
<dbReference type="AlphaFoldDB" id="A0A0B7FCS5"/>
<accession>A0A0B7FCS5</accession>
<proteinExistence type="predicted"/>
<sequence>MPFFGMVALATPSPIHCSTTPQLLPFAPLSHNLTPQHPSLKSTTNDPAPLQSCLPSDLRRDVPKLAACGPTTRLSVIGRLLAQALDGHTTKANIPRGWLFSQESSQLAPDHPRSAFHLLHCPDPFKCLPTDFNDWPRARPCVNHQVGMYRDAQQAKVSGQQIIRRPISLAHVWNKGTKEQEAIASLERSATRRRYPFAATPLLPVVLSRPSHTFPTFRTRAPDSQSARWADVKNPAATDNVIENGNYLLPTCELQPTAHD</sequence>
<organism evidence="1 2">
    <name type="scientific">Thanatephorus cucumeris (strain AG1-IB / isolate 7/3/14)</name>
    <name type="common">Lettuce bottom rot fungus</name>
    <name type="synonym">Rhizoctonia solani</name>
    <dbReference type="NCBI Taxonomy" id="1108050"/>
    <lineage>
        <taxon>Eukaryota</taxon>
        <taxon>Fungi</taxon>
        <taxon>Dikarya</taxon>
        <taxon>Basidiomycota</taxon>
        <taxon>Agaricomycotina</taxon>
        <taxon>Agaricomycetes</taxon>
        <taxon>Cantharellales</taxon>
        <taxon>Ceratobasidiaceae</taxon>
        <taxon>Rhizoctonia</taxon>
        <taxon>Rhizoctonia solani AG-1</taxon>
    </lineage>
</organism>
<keyword evidence="2" id="KW-1185">Reference proteome</keyword>